<evidence type="ECO:0000313" key="3">
    <source>
        <dbReference type="Proteomes" id="UP001152622"/>
    </source>
</evidence>
<dbReference type="Proteomes" id="UP001152622">
    <property type="component" value="Chromosome 13"/>
</dbReference>
<keyword evidence="3" id="KW-1185">Reference proteome</keyword>
<comment type="caution">
    <text evidence="2">The sequence shown here is derived from an EMBL/GenBank/DDBJ whole genome shotgun (WGS) entry which is preliminary data.</text>
</comment>
<evidence type="ECO:0000256" key="1">
    <source>
        <dbReference type="SAM" id="MobiDB-lite"/>
    </source>
</evidence>
<accession>A0A9Q1IKK1</accession>
<dbReference type="EMBL" id="JAINUF010000013">
    <property type="protein sequence ID" value="KAJ8344066.1"/>
    <property type="molecule type" value="Genomic_DNA"/>
</dbReference>
<proteinExistence type="predicted"/>
<sequence length="131" mass="14544">MADDPPCRRGQGDDALPVTFLLPRGASSPTSHLRFTSAKCSWLQTALELLGLLETVPRPGRSRLTPRETARARTERGQEVKMALCLSEGPQLQEITWPCSFEKAPEAFPVNGEQCQHTCKHLSVPLSQYQQ</sequence>
<name>A0A9Q1IKK1_SYNKA</name>
<feature type="region of interest" description="Disordered" evidence="1">
    <location>
        <begin position="57"/>
        <end position="76"/>
    </location>
</feature>
<gene>
    <name evidence="2" type="ORF">SKAU_G00313950</name>
</gene>
<reference evidence="2" key="1">
    <citation type="journal article" date="2023" name="Science">
        <title>Genome structures resolve the early diversification of teleost fishes.</title>
        <authorList>
            <person name="Parey E."/>
            <person name="Louis A."/>
            <person name="Montfort J."/>
            <person name="Bouchez O."/>
            <person name="Roques C."/>
            <person name="Iampietro C."/>
            <person name="Lluch J."/>
            <person name="Castinel A."/>
            <person name="Donnadieu C."/>
            <person name="Desvignes T."/>
            <person name="Floi Bucao C."/>
            <person name="Jouanno E."/>
            <person name="Wen M."/>
            <person name="Mejri S."/>
            <person name="Dirks R."/>
            <person name="Jansen H."/>
            <person name="Henkel C."/>
            <person name="Chen W.J."/>
            <person name="Zahm M."/>
            <person name="Cabau C."/>
            <person name="Klopp C."/>
            <person name="Thompson A.W."/>
            <person name="Robinson-Rechavi M."/>
            <person name="Braasch I."/>
            <person name="Lecointre G."/>
            <person name="Bobe J."/>
            <person name="Postlethwait J.H."/>
            <person name="Berthelot C."/>
            <person name="Roest Crollius H."/>
            <person name="Guiguen Y."/>
        </authorList>
    </citation>
    <scope>NUCLEOTIDE SEQUENCE</scope>
    <source>
        <strain evidence="2">WJC10195</strain>
    </source>
</reference>
<feature type="compositionally biased region" description="Basic and acidic residues" evidence="1">
    <location>
        <begin position="65"/>
        <end position="76"/>
    </location>
</feature>
<evidence type="ECO:0000313" key="2">
    <source>
        <dbReference type="EMBL" id="KAJ8344066.1"/>
    </source>
</evidence>
<protein>
    <submittedName>
        <fullName evidence="2">Uncharacterized protein</fullName>
    </submittedName>
</protein>
<organism evidence="2 3">
    <name type="scientific">Synaphobranchus kaupii</name>
    <name type="common">Kaup's arrowtooth eel</name>
    <dbReference type="NCBI Taxonomy" id="118154"/>
    <lineage>
        <taxon>Eukaryota</taxon>
        <taxon>Metazoa</taxon>
        <taxon>Chordata</taxon>
        <taxon>Craniata</taxon>
        <taxon>Vertebrata</taxon>
        <taxon>Euteleostomi</taxon>
        <taxon>Actinopterygii</taxon>
        <taxon>Neopterygii</taxon>
        <taxon>Teleostei</taxon>
        <taxon>Anguilliformes</taxon>
        <taxon>Synaphobranchidae</taxon>
        <taxon>Synaphobranchus</taxon>
    </lineage>
</organism>
<dbReference type="AlphaFoldDB" id="A0A9Q1IKK1"/>